<comment type="similarity">
    <text evidence="2">Belongs to the ARPC4 family.</text>
</comment>
<proteinExistence type="inferred from homology"/>
<dbReference type="Pfam" id="PF05856">
    <property type="entry name" value="ARPC4"/>
    <property type="match status" value="1"/>
</dbReference>
<dbReference type="InterPro" id="IPR008384">
    <property type="entry name" value="ARPC4"/>
</dbReference>
<comment type="caution">
    <text evidence="7">The sequence shown here is derived from an EMBL/GenBank/DDBJ whole genome shotgun (WGS) entry which is preliminary data.</text>
</comment>
<dbReference type="GO" id="GO:0003779">
    <property type="term" value="F:actin binding"/>
    <property type="evidence" value="ECO:0007669"/>
    <property type="project" value="UniProtKB-KW"/>
</dbReference>
<dbReference type="FunFam" id="3.30.1460.20:FF:000001">
    <property type="entry name" value="Actin-related protein 2/3 complex subunit 4"/>
    <property type="match status" value="1"/>
</dbReference>
<keyword evidence="4" id="KW-0009">Actin-binding</keyword>
<dbReference type="ExpressionAtlas" id="A0A3L6ET16">
    <property type="expression patterns" value="baseline and differential"/>
</dbReference>
<feature type="chain" id="PRO_5018228516" evidence="6">
    <location>
        <begin position="20"/>
        <end position="258"/>
    </location>
</feature>
<evidence type="ECO:0000313" key="7">
    <source>
        <dbReference type="EMBL" id="PWZ23191.1"/>
    </source>
</evidence>
<keyword evidence="3" id="KW-0963">Cytoplasm</keyword>
<feature type="signal peptide" evidence="6">
    <location>
        <begin position="1"/>
        <end position="19"/>
    </location>
</feature>
<evidence type="ECO:0000256" key="6">
    <source>
        <dbReference type="SAM" id="SignalP"/>
    </source>
</evidence>
<keyword evidence="5" id="KW-0206">Cytoskeleton</keyword>
<dbReference type="GO" id="GO:0030041">
    <property type="term" value="P:actin filament polymerization"/>
    <property type="evidence" value="ECO:0007669"/>
    <property type="project" value="InterPro"/>
</dbReference>
<organism evidence="7">
    <name type="scientific">Zea mays</name>
    <name type="common">Maize</name>
    <dbReference type="NCBI Taxonomy" id="4577"/>
    <lineage>
        <taxon>Eukaryota</taxon>
        <taxon>Viridiplantae</taxon>
        <taxon>Streptophyta</taxon>
        <taxon>Embryophyta</taxon>
        <taxon>Tracheophyta</taxon>
        <taxon>Spermatophyta</taxon>
        <taxon>Magnoliopsida</taxon>
        <taxon>Liliopsida</taxon>
        <taxon>Poales</taxon>
        <taxon>Poaceae</taxon>
        <taxon>PACMAD clade</taxon>
        <taxon>Panicoideae</taxon>
        <taxon>Andropogonodae</taxon>
        <taxon>Andropogoneae</taxon>
        <taxon>Tripsacinae</taxon>
        <taxon>Zea</taxon>
    </lineage>
</organism>
<dbReference type="EMBL" id="NCVQ01000006">
    <property type="protein sequence ID" value="PWZ23191.1"/>
    <property type="molecule type" value="Genomic_DNA"/>
</dbReference>
<evidence type="ECO:0000256" key="1">
    <source>
        <dbReference type="ARBA" id="ARBA00004245"/>
    </source>
</evidence>
<name>A0A3L6ET16_MAIZE</name>
<evidence type="ECO:0000256" key="2">
    <source>
        <dbReference type="ARBA" id="ARBA00005919"/>
    </source>
</evidence>
<gene>
    <name evidence="7" type="primary">ARPC4</name>
    <name evidence="7" type="ORF">Zm00014a_034423</name>
</gene>
<dbReference type="GO" id="GO:0034314">
    <property type="term" value="P:Arp2/3 complex-mediated actin nucleation"/>
    <property type="evidence" value="ECO:0007669"/>
    <property type="project" value="InterPro"/>
</dbReference>
<evidence type="ECO:0000256" key="3">
    <source>
        <dbReference type="ARBA" id="ARBA00022490"/>
    </source>
</evidence>
<accession>A0A3L6ET16</accession>
<dbReference type="Proteomes" id="UP000251960">
    <property type="component" value="Chromosome 5"/>
</dbReference>
<dbReference type="SUPFAM" id="SSF69645">
    <property type="entry name" value="Arp2/3 complex subunits"/>
    <property type="match status" value="1"/>
</dbReference>
<sequence>MIGECFQLFTWCLSGCLLSQELLKYRDATQMVAVETTQEDAMAEILVRCLRWRKSLRRTERLRSNGVPPRTSWLKTHRHRKTLTSDSFSQANTLRLYLTCIRNTLEAAMCLQNFPCQEVERHNKPEVELKTSPELLLNPVLICRNEAEKCLIETSINSIRISMKVKQADELENILAKKFLRFLSMRAEAFQVLRRKPVQGYDISFLITNYHCEDMHKHKLIDFIVQFMEDIDKEISELKLSVNTRGRLVATEFLKQFL</sequence>
<evidence type="ECO:0000256" key="5">
    <source>
        <dbReference type="ARBA" id="ARBA00023212"/>
    </source>
</evidence>
<comment type="subcellular location">
    <subcellularLocation>
        <location evidence="1">Cytoplasm</location>
        <location evidence="1">Cytoskeleton</location>
    </subcellularLocation>
</comment>
<dbReference type="GO" id="GO:0005885">
    <property type="term" value="C:Arp2/3 protein complex"/>
    <property type="evidence" value="ECO:0007669"/>
    <property type="project" value="InterPro"/>
</dbReference>
<dbReference type="AlphaFoldDB" id="A0A3L6ET16"/>
<dbReference type="InterPro" id="IPR034666">
    <property type="entry name" value="ARPC2/4"/>
</dbReference>
<evidence type="ECO:0000256" key="4">
    <source>
        <dbReference type="ARBA" id="ARBA00023203"/>
    </source>
</evidence>
<dbReference type="PANTHER" id="PTHR22629:SF0">
    <property type="entry name" value="ACTIN-RELATED PROTEIN 2_3 COMPLEX SUBUNIT 4"/>
    <property type="match status" value="1"/>
</dbReference>
<reference evidence="7" key="1">
    <citation type="journal article" date="2018" name="Nat. Genet.">
        <title>Extensive intraspecific gene order and gene structural variations between Mo17 and other maize genomes.</title>
        <authorList>
            <person name="Sun S."/>
            <person name="Zhou Y."/>
            <person name="Chen J."/>
            <person name="Shi J."/>
            <person name="Zhao H."/>
            <person name="Zhao H."/>
            <person name="Song W."/>
            <person name="Zhang M."/>
            <person name="Cui Y."/>
            <person name="Dong X."/>
            <person name="Liu H."/>
            <person name="Ma X."/>
            <person name="Jiao Y."/>
            <person name="Wang B."/>
            <person name="Wei X."/>
            <person name="Stein J.C."/>
            <person name="Glaubitz J.C."/>
            <person name="Lu F."/>
            <person name="Yu G."/>
            <person name="Liang C."/>
            <person name="Fengler K."/>
            <person name="Li B."/>
            <person name="Rafalski A."/>
            <person name="Schnable P.S."/>
            <person name="Ware D.H."/>
            <person name="Buckler E.S."/>
            <person name="Lai J."/>
        </authorList>
    </citation>
    <scope>NUCLEOTIDE SEQUENCE [LARGE SCALE GENOMIC DNA]</scope>
    <source>
        <tissue evidence="7">Seedling</tissue>
    </source>
</reference>
<dbReference type="PANTHER" id="PTHR22629">
    <property type="entry name" value="ARP2/3 COMPLEX 20 KD SUBUNIT"/>
    <property type="match status" value="1"/>
</dbReference>
<dbReference type="Gene3D" id="3.30.1460.20">
    <property type="match status" value="1"/>
</dbReference>
<keyword evidence="6" id="KW-0732">Signal</keyword>
<protein>
    <submittedName>
        <fullName evidence="7">Actin-related protein 2/3 complex subunit 4</fullName>
    </submittedName>
</protein>